<reference evidence="6" key="1">
    <citation type="submission" date="2015-08" db="EMBL/GenBank/DDBJ databases">
        <authorList>
            <person name="Babu N.S."/>
            <person name="Beckwith C.J."/>
            <person name="Beseler K.G."/>
            <person name="Brison A."/>
            <person name="Carone J.V."/>
            <person name="Caskin T.P."/>
            <person name="Diamond M."/>
            <person name="Durham M.E."/>
            <person name="Foxe J.M."/>
            <person name="Go M."/>
            <person name="Henderson B.A."/>
            <person name="Jones I.B."/>
            <person name="McGettigan J.A."/>
            <person name="Micheletti S.J."/>
            <person name="Nasrallah M.E."/>
            <person name="Ortiz D."/>
            <person name="Piller C.R."/>
            <person name="Privatt S.R."/>
            <person name="Schneider S.L."/>
            <person name="Sharp S."/>
            <person name="Smith T.C."/>
            <person name="Stanton J.D."/>
            <person name="Ullery H.E."/>
            <person name="Wilson R.J."/>
            <person name="Serrano M.G."/>
            <person name="Buck G."/>
            <person name="Lee V."/>
            <person name="Wang Y."/>
            <person name="Carvalho R."/>
            <person name="Voegtly L."/>
            <person name="Shi R."/>
            <person name="Duckworth R."/>
            <person name="Johnson A."/>
            <person name="Loviza R."/>
            <person name="Walstead R."/>
            <person name="Shah Z."/>
            <person name="Kiflezghi M."/>
            <person name="Wade K."/>
            <person name="Ball S.L."/>
            <person name="Bradley K.W."/>
            <person name="Asai D.J."/>
            <person name="Bowman C.A."/>
            <person name="Russell D.A."/>
            <person name="Pope W.H."/>
            <person name="Jacobs-Sera D."/>
            <person name="Hendrix R.W."/>
            <person name="Hatfull G.F."/>
        </authorList>
    </citation>
    <scope>NUCLEOTIDE SEQUENCE</scope>
</reference>
<sequence>MTDNYDVIVIGAGNAAMSAAHAALDNGARVCIVEKAPREDRGGNSMFTGHMRFAYENLDELFAVMRPDTLTDEVRQRFAERLPRKSQDSLWDDIMDVTEGLTDPDMLKVHVEESYNTIAWLHSKGHNFAPSGDAPTGDGNLTRIDGGGEALQERNFAYMEDHAEVTILYGTAATKLLQDNTGRVTGVQVFSETGFQEITGGAVVLAAGGFEANAEMRARYLGKNWDSVHIRGVHYNTGDGLRMALEIGAQPFGGWSSAHAAPVDFGIPTSTSLSAKRRPDAKWMRTSGQSRYVYPYAIMVNMEGKRFIDEAKSTRDQTYASIGRAVLDQPGGTAFQIIDAKVREKDLVPPRYEGASGCKADTLEKLAEKMDIDVEAFVATVAEYNAAVPTDRQAVPSAYAVDGVGTTGITPPKSNYAMTIDQGPFEAFQVRCGLTFTFGGLRIEPESAQVQHVAGRPIPGLFAAGELVGGLFYWNYPSGSGLMAGATFGRIAGDSASKFATGR</sequence>
<dbReference type="GO" id="GO:0016491">
    <property type="term" value="F:oxidoreductase activity"/>
    <property type="evidence" value="ECO:0007669"/>
    <property type="project" value="UniProtKB-KW"/>
</dbReference>
<keyword evidence="2" id="KW-0285">Flavoprotein</keyword>
<dbReference type="InterPro" id="IPR050315">
    <property type="entry name" value="FAD-oxidoreductase_2"/>
</dbReference>
<comment type="cofactor">
    <cofactor evidence="1">
        <name>FAD</name>
        <dbReference type="ChEBI" id="CHEBI:57692"/>
    </cofactor>
</comment>
<dbReference type="InterPro" id="IPR003953">
    <property type="entry name" value="FAD-dep_OxRdtase_2_FAD-bd"/>
</dbReference>
<dbReference type="InterPro" id="IPR036188">
    <property type="entry name" value="FAD/NAD-bd_sf"/>
</dbReference>
<proteinExistence type="predicted"/>
<keyword evidence="3" id="KW-0274">FAD</keyword>
<keyword evidence="4 6" id="KW-0560">Oxidoreductase</keyword>
<dbReference type="PANTHER" id="PTHR43400">
    <property type="entry name" value="FUMARATE REDUCTASE"/>
    <property type="match status" value="1"/>
</dbReference>
<dbReference type="Gene3D" id="3.50.50.60">
    <property type="entry name" value="FAD/NAD(P)-binding domain"/>
    <property type="match status" value="1"/>
</dbReference>
<dbReference type="SUPFAM" id="SSF56425">
    <property type="entry name" value="Succinate dehydrogenase/fumarate reductase flavoprotein, catalytic domain"/>
    <property type="match status" value="1"/>
</dbReference>
<dbReference type="AlphaFoldDB" id="A0A2P2C8V5"/>
<evidence type="ECO:0000256" key="2">
    <source>
        <dbReference type="ARBA" id="ARBA00022630"/>
    </source>
</evidence>
<evidence type="ECO:0000256" key="4">
    <source>
        <dbReference type="ARBA" id="ARBA00023002"/>
    </source>
</evidence>
<dbReference type="EMBL" id="CZKA01000045">
    <property type="protein sequence ID" value="CUR58454.1"/>
    <property type="molecule type" value="Genomic_DNA"/>
</dbReference>
<dbReference type="SUPFAM" id="SSF51905">
    <property type="entry name" value="FAD/NAD(P)-binding domain"/>
    <property type="match status" value="1"/>
</dbReference>
<dbReference type="PANTHER" id="PTHR43400:SF7">
    <property type="entry name" value="FAD-DEPENDENT OXIDOREDUCTASE 2 FAD BINDING DOMAIN-CONTAINING PROTEIN"/>
    <property type="match status" value="1"/>
</dbReference>
<accession>A0A2P2C8V5</accession>
<evidence type="ECO:0000313" key="6">
    <source>
        <dbReference type="EMBL" id="CUR58454.1"/>
    </source>
</evidence>
<evidence type="ECO:0000256" key="3">
    <source>
        <dbReference type="ARBA" id="ARBA00022827"/>
    </source>
</evidence>
<dbReference type="EC" id="1.-.-.-" evidence="6"/>
<name>A0A2P2C8V5_9ZZZZ</name>
<evidence type="ECO:0000256" key="1">
    <source>
        <dbReference type="ARBA" id="ARBA00001974"/>
    </source>
</evidence>
<protein>
    <submittedName>
        <fullName evidence="6">Putative succinate dehydrogenase/fumarate reductase, flavoprotein subunit</fullName>
        <ecNumber evidence="6">1.-.-.-</ecNumber>
    </submittedName>
</protein>
<gene>
    <name evidence="6" type="ORF">NOCA250063</name>
</gene>
<dbReference type="InterPro" id="IPR027477">
    <property type="entry name" value="Succ_DH/fumarate_Rdtase_cat_sf"/>
</dbReference>
<dbReference type="Pfam" id="PF00890">
    <property type="entry name" value="FAD_binding_2"/>
    <property type="match status" value="1"/>
</dbReference>
<dbReference type="NCBIfam" id="NF006130">
    <property type="entry name" value="PRK08274.1"/>
    <property type="match status" value="1"/>
</dbReference>
<evidence type="ECO:0000259" key="5">
    <source>
        <dbReference type="Pfam" id="PF00890"/>
    </source>
</evidence>
<feature type="domain" description="FAD-dependent oxidoreductase 2 FAD-binding" evidence="5">
    <location>
        <begin position="6"/>
        <end position="480"/>
    </location>
</feature>
<dbReference type="Gene3D" id="3.90.700.10">
    <property type="entry name" value="Succinate dehydrogenase/fumarate reductase flavoprotein, catalytic domain"/>
    <property type="match status" value="1"/>
</dbReference>
<organism evidence="6">
    <name type="scientific">metagenome</name>
    <dbReference type="NCBI Taxonomy" id="256318"/>
    <lineage>
        <taxon>unclassified sequences</taxon>
        <taxon>metagenomes</taxon>
    </lineage>
</organism>